<name>A0A1H9HAP8_9SPIR</name>
<gene>
    <name evidence="4" type="ORF">SAMN04487977_106116</name>
</gene>
<dbReference type="InterPro" id="IPR037398">
    <property type="entry name" value="Glyco_hydro_64_fam"/>
</dbReference>
<dbReference type="Gene3D" id="3.30.920.50">
    <property type="entry name" value="Beta-1,3-glucanase, C-terminal domain"/>
    <property type="match status" value="1"/>
</dbReference>
<dbReference type="InterPro" id="IPR042517">
    <property type="entry name" value="Glyco_hydro_64_N_2"/>
</dbReference>
<dbReference type="Proteomes" id="UP000182360">
    <property type="component" value="Unassembled WGS sequence"/>
</dbReference>
<dbReference type="CDD" id="cd00161">
    <property type="entry name" value="beta-trefoil_Ricin-like"/>
    <property type="match status" value="1"/>
</dbReference>
<sequence length="682" mass="75222">MKKARIAICAGVAAIALSLSGCSNLGYDVSNETVLSASRSVSVDGSVSIDSSIAIPFGLVADVGENNLIRLAWGCPSVMPDKWYIYLDGKKVDETSILKQVEIECYAGNHVVAVAAVKNGRRSEAEGIEVTVKGTPAPVENSSGLVSGATYKILAKCSGKALDNDNWQTAPGTNIHQWGYGDNQANQQWILRQNSDGTWKIINAYSNLALDAANWGTTDGTNVIQWTDLNNRNQDWYITKEGSYYKIINAYSNLALDVSAASVEDGANVQTWTWNGTDAQLWELTNLSNSSGDPVNPEPQPQPQPGDRGIPIDTNDTLVERKQGMKVTYQFQNHTRGKFADNQIYIYIICMNQNNVWCYARPDGALIPIGSSDSSAWQYTLADVKYSGFQIPLSHSGRIYYSYGKPLVMWGNGNGVVLPSLSNPSDANYETYFDWLEYTVTDNGFWVNTTQVDQLGFPVLMNVYDNDGRVQQTGISTKREVIWDYFKKEMPAEFKTLASEYRIFAPCKGAFDNRTGGAYGNYFNDYVTQTWNTIASKSQTVTHPQGKFILTGDGTNLYFRCIEAYGSIAAAGQTYVIRGKPTTSEVFEGYGVLASGNPMELALEAWICAALNRHVAHMEPDAYWNNAAAYYNAGPCNYYSKFWHDHSERGGLAYGFCYDDVNDQSATTFTTNARGVVVRLGF</sequence>
<dbReference type="Pfam" id="PF16483">
    <property type="entry name" value="Glyco_hydro_64"/>
    <property type="match status" value="1"/>
</dbReference>
<dbReference type="Gene3D" id="2.80.10.50">
    <property type="match status" value="2"/>
</dbReference>
<dbReference type="SUPFAM" id="SSF50370">
    <property type="entry name" value="Ricin B-like lectins"/>
    <property type="match status" value="1"/>
</dbReference>
<evidence type="ECO:0000313" key="5">
    <source>
        <dbReference type="Proteomes" id="UP000182360"/>
    </source>
</evidence>
<dbReference type="GO" id="GO:0030246">
    <property type="term" value="F:carbohydrate binding"/>
    <property type="evidence" value="ECO:0007669"/>
    <property type="project" value="UniProtKB-KW"/>
</dbReference>
<evidence type="ECO:0000256" key="2">
    <source>
        <dbReference type="SAM" id="SignalP"/>
    </source>
</evidence>
<dbReference type="Gene3D" id="2.60.110.10">
    <property type="entry name" value="Thaumatin"/>
    <property type="match status" value="1"/>
</dbReference>
<dbReference type="SMART" id="SM00458">
    <property type="entry name" value="RICIN"/>
    <property type="match status" value="1"/>
</dbReference>
<keyword evidence="5" id="KW-1185">Reference proteome</keyword>
<evidence type="ECO:0000313" key="4">
    <source>
        <dbReference type="EMBL" id="SEQ59404.1"/>
    </source>
</evidence>
<dbReference type="InterPro" id="IPR000772">
    <property type="entry name" value="Ricin_B_lectin"/>
</dbReference>
<protein>
    <submittedName>
        <fullName evidence="4">Ricin-type beta-trefoil lectin domain-like</fullName>
    </submittedName>
</protein>
<feature type="signal peptide" evidence="2">
    <location>
        <begin position="1"/>
        <end position="25"/>
    </location>
</feature>
<feature type="chain" id="PRO_5010180097" evidence="2">
    <location>
        <begin position="26"/>
        <end position="682"/>
    </location>
</feature>
<dbReference type="PROSITE" id="PS50231">
    <property type="entry name" value="RICIN_B_LECTIN"/>
    <property type="match status" value="1"/>
</dbReference>
<keyword evidence="4" id="KW-0430">Lectin</keyword>
<evidence type="ECO:0000259" key="3">
    <source>
        <dbReference type="PROSITE" id="PS52006"/>
    </source>
</evidence>
<proteinExistence type="predicted"/>
<dbReference type="InterPro" id="IPR037176">
    <property type="entry name" value="Osmotin/thaumatin-like_sf"/>
</dbReference>
<dbReference type="RefSeq" id="WP_074644212.1">
    <property type="nucleotide sequence ID" value="NZ_AP025286.1"/>
</dbReference>
<keyword evidence="2" id="KW-0732">Signal</keyword>
<dbReference type="InterPro" id="IPR035992">
    <property type="entry name" value="Ricin_B-like_lectins"/>
</dbReference>
<feature type="region of interest" description="Disordered" evidence="1">
    <location>
        <begin position="287"/>
        <end position="313"/>
    </location>
</feature>
<dbReference type="PROSITE" id="PS51257">
    <property type="entry name" value="PROKAR_LIPOPROTEIN"/>
    <property type="match status" value="1"/>
</dbReference>
<dbReference type="STRING" id="163.SAMN04487775_101137"/>
<dbReference type="PANTHER" id="PTHR38165:SF1">
    <property type="entry name" value="GLUCANASE B"/>
    <property type="match status" value="1"/>
</dbReference>
<dbReference type="PROSITE" id="PS52006">
    <property type="entry name" value="GH64"/>
    <property type="match status" value="1"/>
</dbReference>
<dbReference type="Pfam" id="PF14200">
    <property type="entry name" value="RicinB_lectin_2"/>
    <property type="match status" value="2"/>
</dbReference>
<evidence type="ECO:0000256" key="1">
    <source>
        <dbReference type="SAM" id="MobiDB-lite"/>
    </source>
</evidence>
<dbReference type="InterPro" id="IPR032477">
    <property type="entry name" value="Glyco_hydro_64"/>
</dbReference>
<organism evidence="4 5">
    <name type="scientific">Treponema bryantii</name>
    <dbReference type="NCBI Taxonomy" id="163"/>
    <lineage>
        <taxon>Bacteria</taxon>
        <taxon>Pseudomonadati</taxon>
        <taxon>Spirochaetota</taxon>
        <taxon>Spirochaetia</taxon>
        <taxon>Spirochaetales</taxon>
        <taxon>Treponemataceae</taxon>
        <taxon>Treponema</taxon>
    </lineage>
</organism>
<dbReference type="CDD" id="cd09214">
    <property type="entry name" value="GH64-like"/>
    <property type="match status" value="1"/>
</dbReference>
<dbReference type="PANTHER" id="PTHR38165">
    <property type="match status" value="1"/>
</dbReference>
<feature type="domain" description="GH64" evidence="3">
    <location>
        <begin position="324"/>
        <end position="682"/>
    </location>
</feature>
<reference evidence="4 5" key="1">
    <citation type="submission" date="2016-10" db="EMBL/GenBank/DDBJ databases">
        <authorList>
            <person name="de Groot N.N."/>
        </authorList>
    </citation>
    <scope>NUCLEOTIDE SEQUENCE [LARGE SCALE GENOMIC DNA]</scope>
    <source>
        <strain evidence="4 5">B25</strain>
    </source>
</reference>
<dbReference type="AlphaFoldDB" id="A0A1H9HAP8"/>
<accession>A0A1H9HAP8</accession>
<dbReference type="EMBL" id="FOFU01000006">
    <property type="protein sequence ID" value="SEQ59404.1"/>
    <property type="molecule type" value="Genomic_DNA"/>
</dbReference>